<evidence type="ECO:0000256" key="4">
    <source>
        <dbReference type="ARBA" id="ARBA00023136"/>
    </source>
</evidence>
<protein>
    <submittedName>
        <fullName evidence="6">Mn2+ and Fe2+ transporters of the NRAMP family</fullName>
    </submittedName>
</protein>
<sequence length="409" mass="42699">MSELPNAAMVAARRTSLSALIGAAFIMATSAIGPGFLTQTAVFTQQFKADFAFAILASIILDIGAQMNTWRVIGYTGLRGQDIGNRVLPGLGTVIAVLIVIGGLAFNIGNIAGAGLGLNVLFGLDVKWMAAVSGVIGILIFLAKNAGPVMDRFAQILGALMILVVLYVMLTSHPPVGQAIVSSVSPSMGYNALMLPMITLIGGTVGGYIMFAGGHRLVDAGITGKENLGRIARASLTGVLITGLMRIILFLAILGVVAAGHTLAKSNPPASAFQFALGDLGYKFFGIVLWSASITSVVGAAYTSASFLRGFGRWFRDHQAATIIGFIVFSTLVFILYGQPVKVLVVVGSLNGLILPLTLLTMLIAAANKRIMGADYRHPVWLYVFGVIALIATAYAGISSLGNIASLLH</sequence>
<evidence type="ECO:0000256" key="5">
    <source>
        <dbReference type="SAM" id="Phobius"/>
    </source>
</evidence>
<feature type="transmembrane region" description="Helical" evidence="5">
    <location>
        <begin position="343"/>
        <end position="368"/>
    </location>
</feature>
<dbReference type="InterPro" id="IPR001046">
    <property type="entry name" value="NRAMP_fam"/>
</dbReference>
<dbReference type="eggNOG" id="COG1914">
    <property type="taxonomic scope" value="Bacteria"/>
</dbReference>
<feature type="transmembrane region" description="Helical" evidence="5">
    <location>
        <begin position="86"/>
        <end position="108"/>
    </location>
</feature>
<dbReference type="GO" id="GO:0034755">
    <property type="term" value="P:iron ion transmembrane transport"/>
    <property type="evidence" value="ECO:0007669"/>
    <property type="project" value="TreeGrafter"/>
</dbReference>
<accession>A0A1I7L0A0</accession>
<dbReference type="STRING" id="392015.SAMN05421543_12234"/>
<feature type="transmembrane region" description="Helical" evidence="5">
    <location>
        <begin position="380"/>
        <end position="398"/>
    </location>
</feature>
<gene>
    <name evidence="6" type="ORF">SAMN05421543_12234</name>
</gene>
<keyword evidence="7" id="KW-1185">Reference proteome</keyword>
<dbReference type="RefSeq" id="WP_342741634.1">
    <property type="nucleotide sequence ID" value="NZ_FPBV01000022.1"/>
</dbReference>
<keyword evidence="4 5" id="KW-0472">Membrane</keyword>
<feature type="transmembrane region" description="Helical" evidence="5">
    <location>
        <begin position="234"/>
        <end position="264"/>
    </location>
</feature>
<feature type="transmembrane region" description="Helical" evidence="5">
    <location>
        <begin position="47"/>
        <end position="65"/>
    </location>
</feature>
<name>A0A1I7L0A0_9BACL</name>
<keyword evidence="2 5" id="KW-0812">Transmembrane</keyword>
<evidence type="ECO:0000256" key="3">
    <source>
        <dbReference type="ARBA" id="ARBA00022989"/>
    </source>
</evidence>
<feature type="transmembrane region" description="Helical" evidence="5">
    <location>
        <begin position="320"/>
        <end position="337"/>
    </location>
</feature>
<dbReference type="Proteomes" id="UP000183508">
    <property type="component" value="Unassembled WGS sequence"/>
</dbReference>
<evidence type="ECO:0000256" key="2">
    <source>
        <dbReference type="ARBA" id="ARBA00022692"/>
    </source>
</evidence>
<feature type="transmembrane region" description="Helical" evidence="5">
    <location>
        <begin position="190"/>
        <end position="213"/>
    </location>
</feature>
<organism evidence="6 7">
    <name type="scientific">Alicyclobacillus macrosporangiidus</name>
    <dbReference type="NCBI Taxonomy" id="392015"/>
    <lineage>
        <taxon>Bacteria</taxon>
        <taxon>Bacillati</taxon>
        <taxon>Bacillota</taxon>
        <taxon>Bacilli</taxon>
        <taxon>Bacillales</taxon>
        <taxon>Alicyclobacillaceae</taxon>
        <taxon>Alicyclobacillus</taxon>
    </lineage>
</organism>
<dbReference type="PANTHER" id="PTHR11706:SF2">
    <property type="entry name" value="TRANSPORTER PROTEIN"/>
    <property type="match status" value="1"/>
</dbReference>
<dbReference type="EMBL" id="FPBV01000022">
    <property type="protein sequence ID" value="SFV03182.1"/>
    <property type="molecule type" value="Genomic_DNA"/>
</dbReference>
<comment type="subcellular location">
    <subcellularLocation>
        <location evidence="1">Membrane</location>
        <topology evidence="1">Multi-pass membrane protein</topology>
    </subcellularLocation>
</comment>
<proteinExistence type="predicted"/>
<dbReference type="GO" id="GO:0005384">
    <property type="term" value="F:manganese ion transmembrane transporter activity"/>
    <property type="evidence" value="ECO:0007669"/>
    <property type="project" value="TreeGrafter"/>
</dbReference>
<feature type="transmembrane region" description="Helical" evidence="5">
    <location>
        <begin position="153"/>
        <end position="170"/>
    </location>
</feature>
<dbReference type="PANTHER" id="PTHR11706">
    <property type="entry name" value="SOLUTE CARRIER PROTEIN FAMILY 11 MEMBER"/>
    <property type="match status" value="1"/>
</dbReference>
<evidence type="ECO:0000313" key="6">
    <source>
        <dbReference type="EMBL" id="SFV03182.1"/>
    </source>
</evidence>
<dbReference type="Pfam" id="PF01566">
    <property type="entry name" value="Nramp"/>
    <property type="match status" value="1"/>
</dbReference>
<evidence type="ECO:0000313" key="7">
    <source>
        <dbReference type="Proteomes" id="UP000183508"/>
    </source>
</evidence>
<dbReference type="GO" id="GO:0015086">
    <property type="term" value="F:cadmium ion transmembrane transporter activity"/>
    <property type="evidence" value="ECO:0007669"/>
    <property type="project" value="TreeGrafter"/>
</dbReference>
<feature type="transmembrane region" description="Helical" evidence="5">
    <location>
        <begin position="284"/>
        <end position="308"/>
    </location>
</feature>
<feature type="transmembrane region" description="Helical" evidence="5">
    <location>
        <begin position="128"/>
        <end position="146"/>
    </location>
</feature>
<reference evidence="7" key="1">
    <citation type="submission" date="2016-10" db="EMBL/GenBank/DDBJ databases">
        <authorList>
            <person name="Varghese N."/>
        </authorList>
    </citation>
    <scope>NUCLEOTIDE SEQUENCE [LARGE SCALE GENOMIC DNA]</scope>
    <source>
        <strain evidence="7">DSM 17980</strain>
    </source>
</reference>
<keyword evidence="3 5" id="KW-1133">Transmembrane helix</keyword>
<evidence type="ECO:0000256" key="1">
    <source>
        <dbReference type="ARBA" id="ARBA00004141"/>
    </source>
</evidence>
<dbReference type="AlphaFoldDB" id="A0A1I7L0A0"/>
<dbReference type="GO" id="GO:0005886">
    <property type="term" value="C:plasma membrane"/>
    <property type="evidence" value="ECO:0007669"/>
    <property type="project" value="TreeGrafter"/>
</dbReference>